<reference evidence="2 3" key="1">
    <citation type="submission" date="2012-08" db="EMBL/GenBank/DDBJ databases">
        <title>The Genome Sequence of Barnesiella intestinihominis YIT 11860.</title>
        <authorList>
            <consortium name="The Broad Institute Genome Sequencing Platform"/>
            <person name="Earl A."/>
            <person name="Ward D."/>
            <person name="Feldgarden M."/>
            <person name="Gevers D."/>
            <person name="Morotomi M."/>
            <person name="Walker B."/>
            <person name="Young S.K."/>
            <person name="Zeng Q."/>
            <person name="Gargeya S."/>
            <person name="Fitzgerald M."/>
            <person name="Haas B."/>
            <person name="Abouelleil A."/>
            <person name="Alvarado L."/>
            <person name="Arachchi H.M."/>
            <person name="Berlin A.M."/>
            <person name="Chapman S.B."/>
            <person name="Goldberg J."/>
            <person name="Griggs A."/>
            <person name="Gujja S."/>
            <person name="Hansen M."/>
            <person name="Howarth C."/>
            <person name="Imamovic A."/>
            <person name="Larimer J."/>
            <person name="McCowen C."/>
            <person name="Montmayeur A."/>
            <person name="Murphy C."/>
            <person name="Neiman D."/>
            <person name="Pearson M."/>
            <person name="Priest M."/>
            <person name="Roberts A."/>
            <person name="Saif S."/>
            <person name="Shea T."/>
            <person name="Sisk P."/>
            <person name="Sykes S."/>
            <person name="Wortman J."/>
            <person name="Nusbaum C."/>
            <person name="Birren B."/>
        </authorList>
    </citation>
    <scope>NUCLEOTIDE SEQUENCE [LARGE SCALE GENOMIC DNA]</scope>
    <source>
        <strain evidence="2 3">YIT 11860</strain>
    </source>
</reference>
<gene>
    <name evidence="2" type="ORF">HMPREF9448_02029</name>
</gene>
<dbReference type="HOGENOM" id="CLU_3040770_0_0_10"/>
<name>K0WVN3_9BACT</name>
<evidence type="ECO:0000256" key="1">
    <source>
        <dbReference type="SAM" id="Phobius"/>
    </source>
</evidence>
<keyword evidence="1" id="KW-0472">Membrane</keyword>
<keyword evidence="3" id="KW-1185">Reference proteome</keyword>
<accession>K0WVN3</accession>
<dbReference type="STRING" id="742726.HMPREF9448_02029"/>
<protein>
    <submittedName>
        <fullName evidence="2">Uncharacterized protein</fullName>
    </submittedName>
</protein>
<sequence length="54" mass="6090">MHALLLLIGIDTLILFPAVPVALWGVLLSNKYRTKCHRKTLKREVSGNGFQPLF</sequence>
<organism evidence="2 3">
    <name type="scientific">Barnesiella intestinihominis YIT 11860</name>
    <dbReference type="NCBI Taxonomy" id="742726"/>
    <lineage>
        <taxon>Bacteria</taxon>
        <taxon>Pseudomonadati</taxon>
        <taxon>Bacteroidota</taxon>
        <taxon>Bacteroidia</taxon>
        <taxon>Bacteroidales</taxon>
        <taxon>Barnesiellaceae</taxon>
        <taxon>Barnesiella</taxon>
    </lineage>
</organism>
<evidence type="ECO:0000313" key="2">
    <source>
        <dbReference type="EMBL" id="EJZ63373.1"/>
    </source>
</evidence>
<dbReference type="Proteomes" id="UP000006044">
    <property type="component" value="Unassembled WGS sequence"/>
</dbReference>
<comment type="caution">
    <text evidence="2">The sequence shown here is derived from an EMBL/GenBank/DDBJ whole genome shotgun (WGS) entry which is preliminary data.</text>
</comment>
<dbReference type="AlphaFoldDB" id="K0WVN3"/>
<proteinExistence type="predicted"/>
<feature type="transmembrane region" description="Helical" evidence="1">
    <location>
        <begin position="6"/>
        <end position="29"/>
    </location>
</feature>
<keyword evidence="1" id="KW-0812">Transmembrane</keyword>
<evidence type="ECO:0000313" key="3">
    <source>
        <dbReference type="Proteomes" id="UP000006044"/>
    </source>
</evidence>
<keyword evidence="1" id="KW-1133">Transmembrane helix</keyword>
<dbReference type="EMBL" id="ADLE01000014">
    <property type="protein sequence ID" value="EJZ63373.1"/>
    <property type="molecule type" value="Genomic_DNA"/>
</dbReference>